<proteinExistence type="predicted"/>
<accession>A0A1Q5U3W5</accession>
<evidence type="ECO:0000313" key="4">
    <source>
        <dbReference type="EMBL" id="OKP07145.1"/>
    </source>
</evidence>
<protein>
    <recommendedName>
        <fullName evidence="6">Vegetative incompatibility protein HET-E-1</fullName>
    </recommendedName>
</protein>
<dbReference type="Pfam" id="PF24883">
    <property type="entry name" value="NPHP3_N"/>
    <property type="match status" value="1"/>
</dbReference>
<feature type="domain" description="GPI inositol-deacylase winged helix" evidence="2">
    <location>
        <begin position="225"/>
        <end position="324"/>
    </location>
</feature>
<dbReference type="PANTHER" id="PTHR10039:SF14">
    <property type="entry name" value="NACHT DOMAIN-CONTAINING PROTEIN"/>
    <property type="match status" value="1"/>
</dbReference>
<dbReference type="Pfam" id="PF22939">
    <property type="entry name" value="WHD_GPIID"/>
    <property type="match status" value="1"/>
</dbReference>
<dbReference type="Proteomes" id="UP000186955">
    <property type="component" value="Unassembled WGS sequence"/>
</dbReference>
<dbReference type="PANTHER" id="PTHR10039">
    <property type="entry name" value="AMELOGENIN"/>
    <property type="match status" value="1"/>
</dbReference>
<evidence type="ECO:0000256" key="1">
    <source>
        <dbReference type="ARBA" id="ARBA00022737"/>
    </source>
</evidence>
<comment type="caution">
    <text evidence="4">The sequence shown here is derived from an EMBL/GenBank/DDBJ whole genome shotgun (WGS) entry which is preliminary data.</text>
</comment>
<reference evidence="4 5" key="1">
    <citation type="submission" date="2016-10" db="EMBL/GenBank/DDBJ databases">
        <title>Genome sequence of the ascomycete fungus Penicillium subrubescens.</title>
        <authorList>
            <person name="De Vries R.P."/>
            <person name="Peng M."/>
            <person name="Dilokpimol A."/>
            <person name="Hilden K."/>
            <person name="Makela M.R."/>
            <person name="Grigoriev I."/>
            <person name="Riley R."/>
            <person name="Granchi Z."/>
        </authorList>
    </citation>
    <scope>NUCLEOTIDE SEQUENCE [LARGE SCALE GENOMIC DNA]</scope>
    <source>
        <strain evidence="4 5">CBS 132785</strain>
    </source>
</reference>
<dbReference type="EMBL" id="MNBE01000583">
    <property type="protein sequence ID" value="OKP07145.1"/>
    <property type="molecule type" value="Genomic_DNA"/>
</dbReference>
<name>A0A1Q5U3W5_9EURO</name>
<evidence type="ECO:0000259" key="3">
    <source>
        <dbReference type="Pfam" id="PF24883"/>
    </source>
</evidence>
<dbReference type="AlphaFoldDB" id="A0A1Q5U3W5"/>
<dbReference type="InterPro" id="IPR056884">
    <property type="entry name" value="NPHP3-like_N"/>
</dbReference>
<dbReference type="STRING" id="1316194.A0A1Q5U3W5"/>
<sequence length="592" mass="66014">MQAILHQLYKAQGSLAKHASKHLTSGHSLDNLATLWEIFTRSVSDSHAKPTLCFIDALDECEPVSREQLIRLMLDSFVTWGDGPVAKILIKILITSRPDNSIKVAFNKAQNQVKLGQSRSPQSGETSGPFCSMIRLRGEDETEAITRDIELVVKAAINGLVVQGFPEKLLTDIMAELIDRADRTFLWTTLIIRLLQERTEAGASQRDLRAILQSRSVDAIYTELLKARKDPKKARKMLQIMIAAIRPLTVAELSVALAVHPDHDTFAVSESSTRPSLQTFDNVNSDLVYPLENHVKALGGHFVRIIKERVYFVHETAREFLLRPTAQYRNAATTPTCDARSPNLQGSEEMSGLFEIELGEEAPVFSGNTINDTDNHAMAEGLPLSPFNDYSNSGHQCIVEEGSVWQHTFSFSVSHALLLEVCVTYLYCLAKNSKSGERGQPPTGNIGEFFRYAAKSWISHFHRVRTRIPSNALPYYYGLCHPKFHGFRVWIQEVGLNPQTMLSGALGSTEDVQDRLLRLFQLDPDDVDLSRSGNDIDDDPIDTTEIAGPAGLPDVNSIRIRALSSNPSAQRVHNFPTHVDEFGFVSLRPKQE</sequence>
<evidence type="ECO:0000259" key="2">
    <source>
        <dbReference type="Pfam" id="PF22939"/>
    </source>
</evidence>
<evidence type="ECO:0008006" key="6">
    <source>
        <dbReference type="Google" id="ProtNLM"/>
    </source>
</evidence>
<keyword evidence="5" id="KW-1185">Reference proteome</keyword>
<organism evidence="4 5">
    <name type="scientific">Penicillium subrubescens</name>
    <dbReference type="NCBI Taxonomy" id="1316194"/>
    <lineage>
        <taxon>Eukaryota</taxon>
        <taxon>Fungi</taxon>
        <taxon>Dikarya</taxon>
        <taxon>Ascomycota</taxon>
        <taxon>Pezizomycotina</taxon>
        <taxon>Eurotiomycetes</taxon>
        <taxon>Eurotiomycetidae</taxon>
        <taxon>Eurotiales</taxon>
        <taxon>Aspergillaceae</taxon>
        <taxon>Penicillium</taxon>
    </lineage>
</organism>
<evidence type="ECO:0000313" key="5">
    <source>
        <dbReference type="Proteomes" id="UP000186955"/>
    </source>
</evidence>
<feature type="domain" description="Nephrocystin 3-like N-terminal" evidence="3">
    <location>
        <begin position="2"/>
        <end position="97"/>
    </location>
</feature>
<dbReference type="InterPro" id="IPR054471">
    <property type="entry name" value="GPIID_WHD"/>
</dbReference>
<gene>
    <name evidence="4" type="ORF">PENSUB_6105</name>
</gene>
<keyword evidence="1" id="KW-0677">Repeat</keyword>